<dbReference type="EMBL" id="LAZR01001653">
    <property type="protein sequence ID" value="KKN41335.1"/>
    <property type="molecule type" value="Genomic_DNA"/>
</dbReference>
<name>A0A0F9QBH3_9ZZZZ</name>
<organism evidence="1">
    <name type="scientific">marine sediment metagenome</name>
    <dbReference type="NCBI Taxonomy" id="412755"/>
    <lineage>
        <taxon>unclassified sequences</taxon>
        <taxon>metagenomes</taxon>
        <taxon>ecological metagenomes</taxon>
    </lineage>
</organism>
<gene>
    <name evidence="1" type="ORF">LCGC14_0724170</name>
</gene>
<comment type="caution">
    <text evidence="1">The sequence shown here is derived from an EMBL/GenBank/DDBJ whole genome shotgun (WGS) entry which is preliminary data.</text>
</comment>
<sequence>MNLSKEERDAILSELKTEARKLGLEDDSDKFWTHVWKGVEAACIESGDLPRPRKRRAKAPA</sequence>
<accession>A0A0F9QBH3</accession>
<protein>
    <submittedName>
        <fullName evidence="1">Uncharacterized protein</fullName>
    </submittedName>
</protein>
<reference evidence="1" key="1">
    <citation type="journal article" date="2015" name="Nature">
        <title>Complex archaea that bridge the gap between prokaryotes and eukaryotes.</title>
        <authorList>
            <person name="Spang A."/>
            <person name="Saw J.H."/>
            <person name="Jorgensen S.L."/>
            <person name="Zaremba-Niedzwiedzka K."/>
            <person name="Martijn J."/>
            <person name="Lind A.E."/>
            <person name="van Eijk R."/>
            <person name="Schleper C."/>
            <person name="Guy L."/>
            <person name="Ettema T.J."/>
        </authorList>
    </citation>
    <scope>NUCLEOTIDE SEQUENCE</scope>
</reference>
<proteinExistence type="predicted"/>
<dbReference type="AlphaFoldDB" id="A0A0F9QBH3"/>
<evidence type="ECO:0000313" key="1">
    <source>
        <dbReference type="EMBL" id="KKN41335.1"/>
    </source>
</evidence>